<dbReference type="PROSITE" id="PS51257">
    <property type="entry name" value="PROKAR_LIPOPROTEIN"/>
    <property type="match status" value="1"/>
</dbReference>
<reference evidence="1 2" key="1">
    <citation type="submission" date="2019-08" db="EMBL/GenBank/DDBJ databases">
        <authorList>
            <person name="Peeters C."/>
        </authorList>
    </citation>
    <scope>NUCLEOTIDE SEQUENCE [LARGE SCALE GENOMIC DNA]</scope>
    <source>
        <strain evidence="1 2">LMG 31109</strain>
    </source>
</reference>
<keyword evidence="2" id="KW-1185">Reference proteome</keyword>
<protein>
    <submittedName>
        <fullName evidence="1">Uncharacterized protein</fullName>
    </submittedName>
</protein>
<proteinExistence type="predicted"/>
<dbReference type="RefSeq" id="WP_150556247.1">
    <property type="nucleotide sequence ID" value="NZ_CABPSC010000011.1"/>
</dbReference>
<gene>
    <name evidence="1" type="ORF">PNO31109_02969</name>
</gene>
<dbReference type="AlphaFoldDB" id="A0A5E4W2I8"/>
<evidence type="ECO:0000313" key="1">
    <source>
        <dbReference type="EMBL" id="VVE17794.1"/>
    </source>
</evidence>
<evidence type="ECO:0000313" key="2">
    <source>
        <dbReference type="Proteomes" id="UP000367825"/>
    </source>
</evidence>
<dbReference type="OrthoDB" id="5244108at2"/>
<organism evidence="1 2">
    <name type="scientific">Pandoraea nosoerga</name>
    <dbReference type="NCBI Taxonomy" id="2508296"/>
    <lineage>
        <taxon>Bacteria</taxon>
        <taxon>Pseudomonadati</taxon>
        <taxon>Pseudomonadota</taxon>
        <taxon>Betaproteobacteria</taxon>
        <taxon>Burkholderiales</taxon>
        <taxon>Burkholderiaceae</taxon>
        <taxon>Pandoraea</taxon>
    </lineage>
</organism>
<name>A0A5E4W2I8_9BURK</name>
<dbReference type="EMBL" id="CABPSC010000011">
    <property type="protein sequence ID" value="VVE17794.1"/>
    <property type="molecule type" value="Genomic_DNA"/>
</dbReference>
<sequence length="303" mass="33763">MTRRIRLMHAGAIGLVVLAIGGCASPYSRGLDAEKWVRSDVIPLEKSQPERALALLRQRFDDECVPTERLGKSSFRAALRGTSRENNNLACQAYNEEIAWLLYSTGQYQKAIPHLTQVWWSRETARTYNETDCLKLSYLGVYDSVRTTVPFSKAYFDTLDRAQNASAGKFLHKAYLCELKMYTSPENPSTRDAFAAAARKYFGEQAERDVRTYVDVIHVKMAAASYNLVVGNGALGQGYRESAGRYAKAAELYRNAIVASQRLGLDRPLNGQPSPYVAHLGTLVAEADRSVQVNSSLAVQYNE</sequence>
<accession>A0A5E4W2I8</accession>
<dbReference type="Proteomes" id="UP000367825">
    <property type="component" value="Unassembled WGS sequence"/>
</dbReference>